<evidence type="ECO:0000313" key="1">
    <source>
        <dbReference type="EMBL" id="CBH14946.1"/>
    </source>
</evidence>
<name>D0A104_TRYB9</name>
<dbReference type="GeneID" id="23865327"/>
<protein>
    <submittedName>
        <fullName evidence="1">Uncharacterized protein</fullName>
    </submittedName>
</protein>
<dbReference type="EMBL" id="FN554973">
    <property type="protein sequence ID" value="CBH14946.1"/>
    <property type="molecule type" value="Genomic_DNA"/>
</dbReference>
<evidence type="ECO:0000313" key="2">
    <source>
        <dbReference type="Proteomes" id="UP000002316"/>
    </source>
</evidence>
<sequence length="125" mass="14550">MTHALSPLRSQEYRKEMEEGKAVLKKTKRHKNPLRHELKTMRYTSLTKYRYTSIISALSIRHIEMLPFSSSSRSQKVSAATVACQNAPTSAAYRNRIWDHHFQSYIPNPDHTSFPPPPPKRYISH</sequence>
<dbReference type="AlphaFoldDB" id="D0A104"/>
<reference evidence="2" key="1">
    <citation type="journal article" date="2010" name="PLoS Negl. Trop. Dis.">
        <title>The genome sequence of Trypanosoma brucei gambiense, causative agent of chronic human african trypanosomiasis.</title>
        <authorList>
            <person name="Jackson A.P."/>
            <person name="Sanders M."/>
            <person name="Berry A."/>
            <person name="McQuillan J."/>
            <person name="Aslett M.A."/>
            <person name="Quail M.A."/>
            <person name="Chukualim B."/>
            <person name="Capewell P."/>
            <person name="MacLeod A."/>
            <person name="Melville S.E."/>
            <person name="Gibson W."/>
            <person name="Barry J.D."/>
            <person name="Berriman M."/>
            <person name="Hertz-Fowler C."/>
        </authorList>
    </citation>
    <scope>NUCLEOTIDE SEQUENCE [LARGE SCALE GENOMIC DNA]</scope>
    <source>
        <strain evidence="2">MHOM/CI/86/DAL972</strain>
    </source>
</reference>
<dbReference type="KEGG" id="tbg:TbgDal_X270"/>
<dbReference type="Proteomes" id="UP000002316">
    <property type="component" value="Chromosome 10"/>
</dbReference>
<accession>D0A104</accession>
<gene>
    <name evidence="1" type="ORF">TbgDal_X270</name>
</gene>
<organism evidence="1 2">
    <name type="scientific">Trypanosoma brucei gambiense (strain MHOM/CI/86/DAL972)</name>
    <dbReference type="NCBI Taxonomy" id="679716"/>
    <lineage>
        <taxon>Eukaryota</taxon>
        <taxon>Discoba</taxon>
        <taxon>Euglenozoa</taxon>
        <taxon>Kinetoplastea</taxon>
        <taxon>Metakinetoplastina</taxon>
        <taxon>Trypanosomatida</taxon>
        <taxon>Trypanosomatidae</taxon>
        <taxon>Trypanosoma</taxon>
    </lineage>
</organism>
<proteinExistence type="predicted"/>
<dbReference type="RefSeq" id="XP_011777212.1">
    <property type="nucleotide sequence ID" value="XM_011778910.1"/>
</dbReference>